<dbReference type="SUPFAM" id="SSF49299">
    <property type="entry name" value="PKD domain"/>
    <property type="match status" value="1"/>
</dbReference>
<dbReference type="Gene3D" id="2.60.120.260">
    <property type="entry name" value="Galactose-binding domain-like"/>
    <property type="match status" value="2"/>
</dbReference>
<comment type="caution">
    <text evidence="1">The sequence shown here is derived from an EMBL/GenBank/DDBJ whole genome shotgun (WGS) entry which is preliminary data.</text>
</comment>
<protein>
    <recommendedName>
        <fullName evidence="3">PKD domain-containing protein</fullName>
    </recommendedName>
</protein>
<dbReference type="PROSITE" id="PS51257">
    <property type="entry name" value="PROKAR_LIPOPROTEIN"/>
    <property type="match status" value="1"/>
</dbReference>
<accession>A0ABM9PPY6</accession>
<dbReference type="InterPro" id="IPR013783">
    <property type="entry name" value="Ig-like_fold"/>
</dbReference>
<dbReference type="Gene3D" id="2.60.40.10">
    <property type="entry name" value="Immunoglobulins"/>
    <property type="match status" value="1"/>
</dbReference>
<gene>
    <name evidence="1" type="ORF">T190115A13A_50059</name>
</gene>
<keyword evidence="2" id="KW-1185">Reference proteome</keyword>
<sequence>MKSLYKTLALLLFLVACTDDRDLSFIEVIKAPTNVTADYTIAQDNTGTVTITPTAEGANSFKVYFGDGTATPVELKVGESAKHTYTEGTYTIKIVAFSINGKKTEVTQPLVVSFKAPENLVVTLENDAQVSKQVNITANADFATMYEFYSGETGVTQPVATANIGEAITYKYQTAGMYDIKVVAKGAAIATTEYSESFTVTEILQPIVSAPTPPNRNSADVISIYGSAYINIADTNTFPDWGQGGQGSSWAEFDLNGDKMLQYSKISYQGIELGSRQDISSMEYLHLDVWTNDVDKLETSLINITNQTPSVTTEKPVVKDLTKDTWTSIDIPISEYTAQGLTVNEILQLKFVGTPWATGTVFIDNIYFWKMPAITNEVTPIDFETYTLSGFDGGVTEAVTNPDTNGNNSSTVLKMVKNSGQPWAGSKVTIQEPFSFASGTTIKAKVWSPRVGVKLTMKFEDAVPWPNGTASAEVEATTTVANTWEELTFDFTGINNSIDFYNLVLIMDNGTQGDGSANYTLYVDDITTTPILDFEPKFTLSSFDGGAMSVVTNPDMNGNTSAMVAQLVKNGGQVWAGSKITVPEKFSFEGQTKVKLKIWSPRVGLKLLLKFEDAVPWPNVTASAEVEATTTVANTWEELTFDFTGISNAIEFYNLVLIMDNGTQGDGSTNYTIYIDDITQF</sequence>
<dbReference type="Proteomes" id="UP001497602">
    <property type="component" value="Unassembled WGS sequence"/>
</dbReference>
<organism evidence="1 2">
    <name type="scientific">Tenacibaculum vairaonense</name>
    <dbReference type="NCBI Taxonomy" id="3137860"/>
    <lineage>
        <taxon>Bacteria</taxon>
        <taxon>Pseudomonadati</taxon>
        <taxon>Bacteroidota</taxon>
        <taxon>Flavobacteriia</taxon>
        <taxon>Flavobacteriales</taxon>
        <taxon>Flavobacteriaceae</taxon>
        <taxon>Tenacibaculum</taxon>
    </lineage>
</organism>
<dbReference type="Gene3D" id="2.60.120.430">
    <property type="entry name" value="Galactose-binding lectin"/>
    <property type="match status" value="1"/>
</dbReference>
<dbReference type="EMBL" id="CAXJRC010000042">
    <property type="protein sequence ID" value="CAL2107817.1"/>
    <property type="molecule type" value="Genomic_DNA"/>
</dbReference>
<evidence type="ECO:0000313" key="1">
    <source>
        <dbReference type="EMBL" id="CAL2107817.1"/>
    </source>
</evidence>
<name>A0ABM9PPY6_9FLAO</name>
<dbReference type="InterPro" id="IPR035986">
    <property type="entry name" value="PKD_dom_sf"/>
</dbReference>
<dbReference type="RefSeq" id="WP_348739413.1">
    <property type="nucleotide sequence ID" value="NZ_CAXJRC010000042.1"/>
</dbReference>
<evidence type="ECO:0000313" key="2">
    <source>
        <dbReference type="Proteomes" id="UP001497602"/>
    </source>
</evidence>
<reference evidence="1 2" key="1">
    <citation type="submission" date="2024-05" db="EMBL/GenBank/DDBJ databases">
        <authorList>
            <person name="Duchaud E."/>
        </authorList>
    </citation>
    <scope>NUCLEOTIDE SEQUENCE [LARGE SCALE GENOMIC DNA]</scope>
    <source>
        <strain evidence="1">Ena-SAMPLE-TAB-13-05-2024-13:56:06:370-140305</strain>
    </source>
</reference>
<proteinExistence type="predicted"/>
<evidence type="ECO:0008006" key="3">
    <source>
        <dbReference type="Google" id="ProtNLM"/>
    </source>
</evidence>